<accession>A0ABP6YVR4</accession>
<keyword evidence="2" id="KW-1185">Reference proteome</keyword>
<comment type="caution">
    <text evidence="1">The sequence shown here is derived from an EMBL/GenBank/DDBJ whole genome shotgun (WGS) entry which is preliminary data.</text>
</comment>
<dbReference type="Proteomes" id="UP001500707">
    <property type="component" value="Unassembled WGS sequence"/>
</dbReference>
<proteinExistence type="predicted"/>
<evidence type="ECO:0008006" key="3">
    <source>
        <dbReference type="Google" id="ProtNLM"/>
    </source>
</evidence>
<reference evidence="2" key="1">
    <citation type="journal article" date="2019" name="Int. J. Syst. Evol. Microbiol.">
        <title>The Global Catalogue of Microorganisms (GCM) 10K type strain sequencing project: providing services to taxonomists for standard genome sequencing and annotation.</title>
        <authorList>
            <consortium name="The Broad Institute Genomics Platform"/>
            <consortium name="The Broad Institute Genome Sequencing Center for Infectious Disease"/>
            <person name="Wu L."/>
            <person name="Ma J."/>
        </authorList>
    </citation>
    <scope>NUCLEOTIDE SEQUENCE [LARGE SCALE GENOMIC DNA]</scope>
    <source>
        <strain evidence="2">JCM 17656</strain>
    </source>
</reference>
<organism evidence="1 2">
    <name type="scientific">Streptomyces osmaniensis</name>
    <dbReference type="NCBI Taxonomy" id="593134"/>
    <lineage>
        <taxon>Bacteria</taxon>
        <taxon>Bacillati</taxon>
        <taxon>Actinomycetota</taxon>
        <taxon>Actinomycetes</taxon>
        <taxon>Kitasatosporales</taxon>
        <taxon>Streptomycetaceae</taxon>
        <taxon>Streptomyces</taxon>
    </lineage>
</organism>
<name>A0ABP6YVR4_9ACTN</name>
<gene>
    <name evidence="1" type="ORF">GCM10022295_86110</name>
</gene>
<evidence type="ECO:0000313" key="2">
    <source>
        <dbReference type="Proteomes" id="UP001500707"/>
    </source>
</evidence>
<evidence type="ECO:0000313" key="1">
    <source>
        <dbReference type="EMBL" id="GAA3591243.1"/>
    </source>
</evidence>
<dbReference type="EMBL" id="BAABCE010000027">
    <property type="protein sequence ID" value="GAA3591243.1"/>
    <property type="molecule type" value="Genomic_DNA"/>
</dbReference>
<protein>
    <recommendedName>
        <fullName evidence="3">Histidine kinase</fullName>
    </recommendedName>
</protein>
<sequence>MPALPIVVAALAVLAVGAALLRHIVRLRRALVAERAARRLTAGMHARDMAAFTARLNEALGVSAVLTEADRILDAALVAAAHHDPEGGPS</sequence>